<accession>A0ACA9QKG9</accession>
<name>A0ACA9QKG9_9GLOM</name>
<feature type="non-terminal residue" evidence="1">
    <location>
        <position position="1"/>
    </location>
</feature>
<keyword evidence="2" id="KW-1185">Reference proteome</keyword>
<reference evidence="1" key="1">
    <citation type="submission" date="2021-06" db="EMBL/GenBank/DDBJ databases">
        <authorList>
            <person name="Kallberg Y."/>
            <person name="Tangrot J."/>
            <person name="Rosling A."/>
        </authorList>
    </citation>
    <scope>NUCLEOTIDE SEQUENCE</scope>
    <source>
        <strain evidence="1">MA461A</strain>
    </source>
</reference>
<dbReference type="Proteomes" id="UP000789920">
    <property type="component" value="Unassembled WGS sequence"/>
</dbReference>
<evidence type="ECO:0000313" key="2">
    <source>
        <dbReference type="Proteomes" id="UP000789920"/>
    </source>
</evidence>
<comment type="caution">
    <text evidence="1">The sequence shown here is derived from an EMBL/GenBank/DDBJ whole genome shotgun (WGS) entry which is preliminary data.</text>
</comment>
<dbReference type="EMBL" id="CAJVQC010033921">
    <property type="protein sequence ID" value="CAG8755199.1"/>
    <property type="molecule type" value="Genomic_DNA"/>
</dbReference>
<proteinExistence type="predicted"/>
<protein>
    <submittedName>
        <fullName evidence="1">13834_t:CDS:1</fullName>
    </submittedName>
</protein>
<organism evidence="1 2">
    <name type="scientific">Racocetra persica</name>
    <dbReference type="NCBI Taxonomy" id="160502"/>
    <lineage>
        <taxon>Eukaryota</taxon>
        <taxon>Fungi</taxon>
        <taxon>Fungi incertae sedis</taxon>
        <taxon>Mucoromycota</taxon>
        <taxon>Glomeromycotina</taxon>
        <taxon>Glomeromycetes</taxon>
        <taxon>Diversisporales</taxon>
        <taxon>Gigasporaceae</taxon>
        <taxon>Racocetra</taxon>
    </lineage>
</organism>
<gene>
    <name evidence="1" type="ORF">RPERSI_LOCUS14604</name>
</gene>
<sequence length="104" mass="11903">TRNMVARELLGNEFVDCSIRVEESSSQISHNGCIEKSSETTMPELPDLSELIDKLKNDHGFHEVIDEKDEDILHPDFLKYFHQTFNVTGVRPLFVDHSGYVVLV</sequence>
<evidence type="ECO:0000313" key="1">
    <source>
        <dbReference type="EMBL" id="CAG8755199.1"/>
    </source>
</evidence>